<comment type="caution">
    <text evidence="3">The sequence shown here is derived from an EMBL/GenBank/DDBJ whole genome shotgun (WGS) entry which is preliminary data.</text>
</comment>
<evidence type="ECO:0000256" key="1">
    <source>
        <dbReference type="ARBA" id="ARBA00006987"/>
    </source>
</evidence>
<dbReference type="PANTHER" id="PTHR42928:SF5">
    <property type="entry name" value="BLR1237 PROTEIN"/>
    <property type="match status" value="1"/>
</dbReference>
<keyword evidence="4" id="KW-1185">Reference proteome</keyword>
<dbReference type="PANTHER" id="PTHR42928">
    <property type="entry name" value="TRICARBOXYLATE-BINDING PROTEIN"/>
    <property type="match status" value="1"/>
</dbReference>
<sequence length="321" mass="33736">MTTRRILLGTGLAMLAHPAARAQDFPVRAVTVVTPFGAGGLTDLSTRVIVERMSQDLGQPVVVENRTGGATSIASQAVTAARPDGYTLLMGASSLAINPALQPELPPQKPLEALVPVGLAYRSAFVLQVHPSLPVRDLADFIAYAKARPGQVNFGSSGTGAVNHLCMEMLSRQAGLQVVHVPYRGGAQALIDLQAGRLHAMFSAVLEAQPPISEGRTRGLAISSRERSAVLPEIPPVADTLPGFEALFWQGLFAPAGTPDAVVGRLGRALTVATDDAGLRRRLAERGVTVQTGDAAVLRDTLLADTALWGKVIRDGNIKPD</sequence>
<dbReference type="SUPFAM" id="SSF53850">
    <property type="entry name" value="Periplasmic binding protein-like II"/>
    <property type="match status" value="1"/>
</dbReference>
<dbReference type="Gene3D" id="3.40.190.150">
    <property type="entry name" value="Bordetella uptake gene, domain 1"/>
    <property type="match status" value="1"/>
</dbReference>
<feature type="chain" id="PRO_5045643321" evidence="2">
    <location>
        <begin position="23"/>
        <end position="321"/>
    </location>
</feature>
<evidence type="ECO:0000313" key="3">
    <source>
        <dbReference type="EMBL" id="MBO1077895.1"/>
    </source>
</evidence>
<dbReference type="PIRSF" id="PIRSF017082">
    <property type="entry name" value="YflP"/>
    <property type="match status" value="1"/>
</dbReference>
<dbReference type="Gene3D" id="3.40.190.10">
    <property type="entry name" value="Periplasmic binding protein-like II"/>
    <property type="match status" value="1"/>
</dbReference>
<dbReference type="Pfam" id="PF03401">
    <property type="entry name" value="TctC"/>
    <property type="match status" value="1"/>
</dbReference>
<dbReference type="RefSeq" id="WP_207415289.1">
    <property type="nucleotide sequence ID" value="NZ_CP061179.1"/>
</dbReference>
<comment type="similarity">
    <text evidence="1">Belongs to the UPF0065 (bug) family.</text>
</comment>
<dbReference type="EMBL" id="JACTNG010000001">
    <property type="protein sequence ID" value="MBO1077895.1"/>
    <property type="molecule type" value="Genomic_DNA"/>
</dbReference>
<organism evidence="3 4">
    <name type="scientific">Roseomonas haemaphysalidis</name>
    <dbReference type="NCBI Taxonomy" id="2768162"/>
    <lineage>
        <taxon>Bacteria</taxon>
        <taxon>Pseudomonadati</taxon>
        <taxon>Pseudomonadota</taxon>
        <taxon>Alphaproteobacteria</taxon>
        <taxon>Acetobacterales</taxon>
        <taxon>Roseomonadaceae</taxon>
        <taxon>Roseomonas</taxon>
    </lineage>
</organism>
<dbReference type="Proteomes" id="UP001518989">
    <property type="component" value="Unassembled WGS sequence"/>
</dbReference>
<accession>A0ABS3KKB8</accession>
<name>A0ABS3KKB8_9PROT</name>
<protein>
    <submittedName>
        <fullName evidence="3">Tripartite tricarboxylate transporter substrate binding protein</fullName>
    </submittedName>
</protein>
<dbReference type="InterPro" id="IPR042100">
    <property type="entry name" value="Bug_dom1"/>
</dbReference>
<dbReference type="InterPro" id="IPR005064">
    <property type="entry name" value="BUG"/>
</dbReference>
<reference evidence="3 4" key="1">
    <citation type="submission" date="2020-09" db="EMBL/GenBank/DDBJ databases">
        <title>Roseomonas.</title>
        <authorList>
            <person name="Zhu W."/>
        </authorList>
    </citation>
    <scope>NUCLEOTIDE SEQUENCE [LARGE SCALE GENOMIC DNA]</scope>
    <source>
        <strain evidence="3 4">573</strain>
    </source>
</reference>
<evidence type="ECO:0000313" key="4">
    <source>
        <dbReference type="Proteomes" id="UP001518989"/>
    </source>
</evidence>
<evidence type="ECO:0000256" key="2">
    <source>
        <dbReference type="SAM" id="SignalP"/>
    </source>
</evidence>
<proteinExistence type="inferred from homology"/>
<keyword evidence="2" id="KW-0732">Signal</keyword>
<gene>
    <name evidence="3" type="ORF">IAI61_02545</name>
</gene>
<feature type="signal peptide" evidence="2">
    <location>
        <begin position="1"/>
        <end position="22"/>
    </location>
</feature>